<protein>
    <submittedName>
        <fullName evidence="8">Plus-3 domain containing protein</fullName>
    </submittedName>
</protein>
<accession>A0A077Z047</accession>
<feature type="non-terminal residue" evidence="8">
    <location>
        <position position="1"/>
    </location>
</feature>
<dbReference type="EMBL" id="HG805852">
    <property type="protein sequence ID" value="CDW53416.1"/>
    <property type="molecule type" value="Genomic_DNA"/>
</dbReference>
<evidence type="ECO:0000259" key="7">
    <source>
        <dbReference type="PROSITE" id="PS51360"/>
    </source>
</evidence>
<evidence type="ECO:0000256" key="3">
    <source>
        <dbReference type="ARBA" id="ARBA00023163"/>
    </source>
</evidence>
<dbReference type="GO" id="GO:0016593">
    <property type="term" value="C:Cdc73/Paf1 complex"/>
    <property type="evidence" value="ECO:0007669"/>
    <property type="project" value="TreeGrafter"/>
</dbReference>
<evidence type="ECO:0000256" key="6">
    <source>
        <dbReference type="SAM" id="MobiDB-lite"/>
    </source>
</evidence>
<keyword evidence="5" id="KW-0175">Coiled coil</keyword>
<evidence type="ECO:0000256" key="1">
    <source>
        <dbReference type="ARBA" id="ARBA00004123"/>
    </source>
</evidence>
<gene>
    <name evidence="8" type="ORF">TTRE_0000168101</name>
</gene>
<comment type="subcellular location">
    <subcellularLocation>
        <location evidence="1">Nucleus</location>
    </subcellularLocation>
</comment>
<dbReference type="GO" id="GO:1990269">
    <property type="term" value="F:RNA polymerase II C-terminal domain phosphoserine binding"/>
    <property type="evidence" value="ECO:0007669"/>
    <property type="project" value="TreeGrafter"/>
</dbReference>
<evidence type="ECO:0000256" key="5">
    <source>
        <dbReference type="SAM" id="Coils"/>
    </source>
</evidence>
<dbReference type="AlphaFoldDB" id="A0A077Z047"/>
<keyword evidence="9" id="KW-1185">Reference proteome</keyword>
<sequence>FADKSHCSSASNSDASDEFTDGYDKDLLGDEEDRRRLEEMTEKEREEELFRRLERREMLKERFKIEKRLRKAKKLETKRNDSDASIGACDLKSPLFDSDRETHAASLRKTRLQSMQDLKAKREEKLAGIFITFNLMLVHAPFFKDTAIGCFVRIGIGSNNGNPVYRVAEIVDVLETAKIYQLENTKTNKGARLRHGNQERVYRFEYVSNSEFTQSEFNNWINTMNGLNLRLPTLEFAKKKIADVNNALNHHYTDDEVEQYCFKKKNFRTSYANENIKEIANVNGDREESLRLENEIKELEEESAMLERRRAASALPISKINERNRQRNLMDAEQALKVNFTIKKERYFHFISSISSPSIALPDLNGATLPNVTALSSREEQTNTNESSTIHDPFAMHNFEVDILLNTIPDSKFLKFPCDGRSMKVALGARELAPSLSVGKVDPPKHVIKAENGDKRAKIL</sequence>
<dbReference type="SMART" id="SM00719">
    <property type="entry name" value="Plus3"/>
    <property type="match status" value="1"/>
</dbReference>
<reference evidence="8" key="1">
    <citation type="submission" date="2014-01" db="EMBL/GenBank/DDBJ databases">
        <authorList>
            <person name="Aslett M."/>
        </authorList>
    </citation>
    <scope>NUCLEOTIDE SEQUENCE</scope>
</reference>
<name>A0A077Z047_TRITR</name>
<dbReference type="PROSITE" id="PS51360">
    <property type="entry name" value="PLUS3"/>
    <property type="match status" value="1"/>
</dbReference>
<evidence type="ECO:0000313" key="8">
    <source>
        <dbReference type="EMBL" id="CDW53416.1"/>
    </source>
</evidence>
<dbReference type="OrthoDB" id="166375at2759"/>
<dbReference type="Gene3D" id="3.90.70.200">
    <property type="entry name" value="Plus-3 domain"/>
    <property type="match status" value="1"/>
</dbReference>
<keyword evidence="4" id="KW-0539">Nucleus</keyword>
<organism evidence="8 9">
    <name type="scientific">Trichuris trichiura</name>
    <name type="common">Whipworm</name>
    <name type="synonym">Trichocephalus trichiurus</name>
    <dbReference type="NCBI Taxonomy" id="36087"/>
    <lineage>
        <taxon>Eukaryota</taxon>
        <taxon>Metazoa</taxon>
        <taxon>Ecdysozoa</taxon>
        <taxon>Nematoda</taxon>
        <taxon>Enoplea</taxon>
        <taxon>Dorylaimia</taxon>
        <taxon>Trichinellida</taxon>
        <taxon>Trichuridae</taxon>
        <taxon>Trichuris</taxon>
    </lineage>
</organism>
<feature type="compositionally biased region" description="Basic and acidic residues" evidence="6">
    <location>
        <begin position="22"/>
        <end position="47"/>
    </location>
</feature>
<dbReference type="Proteomes" id="UP000030665">
    <property type="component" value="Unassembled WGS sequence"/>
</dbReference>
<feature type="domain" description="Plus3" evidence="7">
    <location>
        <begin position="118"/>
        <end position="249"/>
    </location>
</feature>
<dbReference type="InterPro" id="IPR004343">
    <property type="entry name" value="Plus-3_dom"/>
</dbReference>
<evidence type="ECO:0000256" key="2">
    <source>
        <dbReference type="ARBA" id="ARBA00023015"/>
    </source>
</evidence>
<keyword evidence="3" id="KW-0804">Transcription</keyword>
<keyword evidence="2" id="KW-0805">Transcription regulation</keyword>
<reference evidence="8" key="2">
    <citation type="submission" date="2014-03" db="EMBL/GenBank/DDBJ databases">
        <title>The whipworm genome and dual-species transcriptomics of an intimate host-pathogen interaction.</title>
        <authorList>
            <person name="Foth B.J."/>
            <person name="Tsai I.J."/>
            <person name="Reid A.J."/>
            <person name="Bancroft A.J."/>
            <person name="Nichol S."/>
            <person name="Tracey A."/>
            <person name="Holroyd N."/>
            <person name="Cotton J.A."/>
            <person name="Stanley E.J."/>
            <person name="Zarowiecki M."/>
            <person name="Liu J.Z."/>
            <person name="Huckvale T."/>
            <person name="Cooper P.J."/>
            <person name="Grencis R.K."/>
            <person name="Berriman M."/>
        </authorList>
    </citation>
    <scope>NUCLEOTIDE SEQUENCE [LARGE SCALE GENOMIC DNA]</scope>
</reference>
<evidence type="ECO:0000313" key="9">
    <source>
        <dbReference type="Proteomes" id="UP000030665"/>
    </source>
</evidence>
<feature type="coiled-coil region" evidence="5">
    <location>
        <begin position="282"/>
        <end position="309"/>
    </location>
</feature>
<dbReference type="GO" id="GO:0003677">
    <property type="term" value="F:DNA binding"/>
    <property type="evidence" value="ECO:0007669"/>
    <property type="project" value="InterPro"/>
</dbReference>
<dbReference type="PANTHER" id="PTHR13115:SF8">
    <property type="entry name" value="RNA POLYMERASE-ASSOCIATED PROTEIN RTF1 HOMOLOG"/>
    <property type="match status" value="1"/>
</dbReference>
<evidence type="ECO:0000256" key="4">
    <source>
        <dbReference type="ARBA" id="ARBA00023242"/>
    </source>
</evidence>
<dbReference type="SUPFAM" id="SSF159042">
    <property type="entry name" value="Plus3-like"/>
    <property type="match status" value="1"/>
</dbReference>
<dbReference type="PANTHER" id="PTHR13115">
    <property type="entry name" value="RNA POLYMERASE-ASSOCIATED PROTEIN RTF1 HOMOLOG"/>
    <property type="match status" value="1"/>
</dbReference>
<feature type="region of interest" description="Disordered" evidence="6">
    <location>
        <begin position="1"/>
        <end position="47"/>
    </location>
</feature>
<dbReference type="InterPro" id="IPR036128">
    <property type="entry name" value="Plus3-like_sf"/>
</dbReference>
<proteinExistence type="predicted"/>
<dbReference type="STRING" id="36087.A0A077Z047"/>
<dbReference type="Pfam" id="PF03126">
    <property type="entry name" value="Plus-3"/>
    <property type="match status" value="1"/>
</dbReference>